<dbReference type="EMBL" id="FOYS01000003">
    <property type="protein sequence ID" value="SFR52660.1"/>
    <property type="molecule type" value="Genomic_DNA"/>
</dbReference>
<sequence>MTKQLPPVDCTASRLGLDAARPRPRTRALDTVVDVVATLAAFTAFAVVAGLFAPTVSPPVTFLALWVVGLPVAFAVPAVAVGVVSRVDHRLRLFACARWHVGCERDDVTRRFA</sequence>
<proteinExistence type="predicted"/>
<keyword evidence="1" id="KW-1133">Transmembrane helix</keyword>
<evidence type="ECO:0000313" key="3">
    <source>
        <dbReference type="Proteomes" id="UP000243250"/>
    </source>
</evidence>
<feature type="transmembrane region" description="Helical" evidence="1">
    <location>
        <begin position="64"/>
        <end position="84"/>
    </location>
</feature>
<keyword evidence="1" id="KW-0812">Transmembrane</keyword>
<evidence type="ECO:0000313" key="2">
    <source>
        <dbReference type="EMBL" id="SFR52660.1"/>
    </source>
</evidence>
<dbReference type="Proteomes" id="UP000243250">
    <property type="component" value="Unassembled WGS sequence"/>
</dbReference>
<keyword evidence="1" id="KW-0472">Membrane</keyword>
<gene>
    <name evidence="2" type="ORF">SAMN04488124_2117</name>
</gene>
<protein>
    <submittedName>
        <fullName evidence="2">Uncharacterized protein</fullName>
    </submittedName>
</protein>
<evidence type="ECO:0000256" key="1">
    <source>
        <dbReference type="SAM" id="Phobius"/>
    </source>
</evidence>
<keyword evidence="3" id="KW-1185">Reference proteome</keyword>
<name>A0A1I6HEA4_9EURY</name>
<accession>A0A1I6HEA4</accession>
<dbReference type="STRING" id="555875.SAMN04488124_2117"/>
<reference evidence="3" key="1">
    <citation type="submission" date="2016-10" db="EMBL/GenBank/DDBJ databases">
        <authorList>
            <person name="Varghese N."/>
            <person name="Submissions S."/>
        </authorList>
    </citation>
    <scope>NUCLEOTIDE SEQUENCE [LARGE SCALE GENOMIC DNA]</scope>
    <source>
        <strain evidence="3">CGMCC 1.8711</strain>
    </source>
</reference>
<dbReference type="AlphaFoldDB" id="A0A1I6HEA4"/>
<organism evidence="2 3">
    <name type="scientific">Halogeometricum limi</name>
    <dbReference type="NCBI Taxonomy" id="555875"/>
    <lineage>
        <taxon>Archaea</taxon>
        <taxon>Methanobacteriati</taxon>
        <taxon>Methanobacteriota</taxon>
        <taxon>Stenosarchaea group</taxon>
        <taxon>Halobacteria</taxon>
        <taxon>Halobacteriales</taxon>
        <taxon>Haloferacaceae</taxon>
        <taxon>Halogeometricum</taxon>
    </lineage>
</organism>
<feature type="transmembrane region" description="Helical" evidence="1">
    <location>
        <begin position="31"/>
        <end position="52"/>
    </location>
</feature>
<dbReference type="RefSeq" id="WP_089880378.1">
    <property type="nucleotide sequence ID" value="NZ_FOYS01000003.1"/>
</dbReference>